<organism evidence="1 2">
    <name type="scientific">Alteromonas macleodii</name>
    <name type="common">Pseudoalteromonas macleodii</name>
    <dbReference type="NCBI Taxonomy" id="28108"/>
    <lineage>
        <taxon>Bacteria</taxon>
        <taxon>Pseudomonadati</taxon>
        <taxon>Pseudomonadota</taxon>
        <taxon>Gammaproteobacteria</taxon>
        <taxon>Alteromonadales</taxon>
        <taxon>Alteromonadaceae</taxon>
        <taxon>Alteromonas/Salinimonas group</taxon>
        <taxon>Alteromonas</taxon>
    </lineage>
</organism>
<accession>A0AB36FRZ1</accession>
<dbReference type="Proteomes" id="UP000095392">
    <property type="component" value="Unassembled WGS sequence"/>
</dbReference>
<reference evidence="1 2" key="1">
    <citation type="submission" date="2016-09" db="EMBL/GenBank/DDBJ databases">
        <title>Draft Genome Sequence of four Alteromonas macleodii strains isolated from copper coupons and grown long-term at elevated copper levels.</title>
        <authorList>
            <person name="Cusick K."/>
            <person name="Dale J."/>
            <person name="Little B."/>
            <person name="Biffinger J."/>
        </authorList>
    </citation>
    <scope>NUCLEOTIDE SEQUENCE [LARGE SCALE GENOMIC DNA]</scope>
    <source>
        <strain evidence="1 2">KCP01</strain>
    </source>
</reference>
<dbReference type="EMBL" id="MIPY01000011">
    <property type="protein sequence ID" value="OES32454.1"/>
    <property type="molecule type" value="Genomic_DNA"/>
</dbReference>
<evidence type="ECO:0000313" key="2">
    <source>
        <dbReference type="Proteomes" id="UP000095392"/>
    </source>
</evidence>
<comment type="caution">
    <text evidence="1">The sequence shown here is derived from an EMBL/GenBank/DDBJ whole genome shotgun (WGS) entry which is preliminary data.</text>
</comment>
<dbReference type="AlphaFoldDB" id="A0AB36FRZ1"/>
<gene>
    <name evidence="1" type="ORF">BFV95_2010</name>
</gene>
<protein>
    <submittedName>
        <fullName evidence="1">Uncharacterized protein</fullName>
    </submittedName>
</protein>
<sequence length="43" mass="4978">MHTYSFTSAQHIFNLPVENQHNCNNSSLKTNKAAFWLLYPLPV</sequence>
<name>A0AB36FRZ1_ALTMA</name>
<keyword evidence="2" id="KW-1185">Reference proteome</keyword>
<evidence type="ECO:0000313" key="1">
    <source>
        <dbReference type="EMBL" id="OES32454.1"/>
    </source>
</evidence>
<proteinExistence type="predicted"/>